<dbReference type="EMBL" id="CP109546">
    <property type="protein sequence ID" value="WTZ08882.1"/>
    <property type="molecule type" value="Genomic_DNA"/>
</dbReference>
<dbReference type="GO" id="GO:0004106">
    <property type="term" value="F:chorismate mutase activity"/>
    <property type="evidence" value="ECO:0007669"/>
    <property type="project" value="UniProtKB-EC"/>
</dbReference>
<dbReference type="PANTHER" id="PTHR38041">
    <property type="entry name" value="CHORISMATE MUTASE"/>
    <property type="match status" value="1"/>
</dbReference>
<evidence type="ECO:0000259" key="3">
    <source>
        <dbReference type="PROSITE" id="PS51168"/>
    </source>
</evidence>
<dbReference type="AlphaFoldDB" id="A0AAU3HTF4"/>
<protein>
    <submittedName>
        <fullName evidence="4">Chorismate mutase</fullName>
        <ecNumber evidence="4">5.4.99.5</ecNumber>
    </submittedName>
</protein>
<proteinExistence type="predicted"/>
<dbReference type="EC" id="5.4.99.5" evidence="4"/>
<sequence>MTTSTPQEAGPDVRAELARLRDSIDNIDAAVVHMLAERFKCTQQVGHLKAAHQLPPADPSREAHQIARLRRLAESAKLDPAFAEKLLNFIIAEVIRHHERIADDAGGGATATVSTADATAETATTGAATTTGAADPTGAADTRE</sequence>
<dbReference type="GO" id="GO:0009697">
    <property type="term" value="P:salicylic acid biosynthetic process"/>
    <property type="evidence" value="ECO:0007669"/>
    <property type="project" value="TreeGrafter"/>
</dbReference>
<dbReference type="InterPro" id="IPR010951">
    <property type="entry name" value="CM_bact"/>
</dbReference>
<dbReference type="NCBIfam" id="TIGR01795">
    <property type="entry name" value="CM_mono_cladeE"/>
    <property type="match status" value="1"/>
</dbReference>
<evidence type="ECO:0000256" key="2">
    <source>
        <dbReference type="SAM" id="MobiDB-lite"/>
    </source>
</evidence>
<dbReference type="PROSITE" id="PS51168">
    <property type="entry name" value="CHORISMATE_MUT_2"/>
    <property type="match status" value="1"/>
</dbReference>
<dbReference type="SMART" id="SM00830">
    <property type="entry name" value="CM_2"/>
    <property type="match status" value="1"/>
</dbReference>
<dbReference type="NCBIfam" id="NF006691">
    <property type="entry name" value="PRK09239.1"/>
    <property type="match status" value="1"/>
</dbReference>
<dbReference type="GO" id="GO:0046417">
    <property type="term" value="P:chorismate metabolic process"/>
    <property type="evidence" value="ECO:0007669"/>
    <property type="project" value="InterPro"/>
</dbReference>
<dbReference type="InterPro" id="IPR036263">
    <property type="entry name" value="Chorismate_II_sf"/>
</dbReference>
<dbReference type="PANTHER" id="PTHR38041:SF1">
    <property type="entry name" value="CHORISMATE MUTASE"/>
    <property type="match status" value="1"/>
</dbReference>
<evidence type="ECO:0000313" key="4">
    <source>
        <dbReference type="EMBL" id="WTZ08882.1"/>
    </source>
</evidence>
<feature type="region of interest" description="Disordered" evidence="2">
    <location>
        <begin position="121"/>
        <end position="144"/>
    </location>
</feature>
<dbReference type="InterPro" id="IPR051331">
    <property type="entry name" value="Chorismate_mutase-related"/>
</dbReference>
<evidence type="ECO:0000256" key="1">
    <source>
        <dbReference type="ARBA" id="ARBA00023235"/>
    </source>
</evidence>
<keyword evidence="1 4" id="KW-0413">Isomerase</keyword>
<accession>A0AAU3HTF4</accession>
<dbReference type="SUPFAM" id="SSF48600">
    <property type="entry name" value="Chorismate mutase II"/>
    <property type="match status" value="1"/>
</dbReference>
<dbReference type="InterPro" id="IPR036979">
    <property type="entry name" value="CM_dom_sf"/>
</dbReference>
<gene>
    <name evidence="4" type="ORF">OG699_13310</name>
</gene>
<dbReference type="Pfam" id="PF01817">
    <property type="entry name" value="CM_2"/>
    <property type="match status" value="1"/>
</dbReference>
<feature type="domain" description="Chorismate mutase" evidence="3">
    <location>
        <begin position="11"/>
        <end position="102"/>
    </location>
</feature>
<organism evidence="4">
    <name type="scientific">Streptomyces sp. NBC_01393</name>
    <dbReference type="NCBI Taxonomy" id="2903851"/>
    <lineage>
        <taxon>Bacteria</taxon>
        <taxon>Bacillati</taxon>
        <taxon>Actinomycetota</taxon>
        <taxon>Actinomycetes</taxon>
        <taxon>Kitasatosporales</taxon>
        <taxon>Streptomycetaceae</taxon>
        <taxon>Streptomyces</taxon>
    </lineage>
</organism>
<dbReference type="InterPro" id="IPR002701">
    <property type="entry name" value="CM_II_prokaryot"/>
</dbReference>
<reference evidence="4" key="1">
    <citation type="submission" date="2022-10" db="EMBL/GenBank/DDBJ databases">
        <title>The complete genomes of actinobacterial strains from the NBC collection.</title>
        <authorList>
            <person name="Joergensen T.S."/>
            <person name="Alvarez Arevalo M."/>
            <person name="Sterndorff E.B."/>
            <person name="Faurdal D."/>
            <person name="Vuksanovic O."/>
            <person name="Mourched A.-S."/>
            <person name="Charusanti P."/>
            <person name="Shaw S."/>
            <person name="Blin K."/>
            <person name="Weber T."/>
        </authorList>
    </citation>
    <scope>NUCLEOTIDE SEQUENCE</scope>
    <source>
        <strain evidence="4">NBC_01393</strain>
    </source>
</reference>
<dbReference type="Gene3D" id="1.20.59.10">
    <property type="entry name" value="Chorismate mutase"/>
    <property type="match status" value="1"/>
</dbReference>
<name>A0AAU3HTF4_9ACTN</name>